<dbReference type="Proteomes" id="UP000252182">
    <property type="component" value="Chromosome"/>
</dbReference>
<dbReference type="CDD" id="cd02440">
    <property type="entry name" value="AdoMet_MTases"/>
    <property type="match status" value="1"/>
</dbReference>
<dbReference type="GO" id="GO:0003676">
    <property type="term" value="F:nucleic acid binding"/>
    <property type="evidence" value="ECO:0007669"/>
    <property type="project" value="InterPro"/>
</dbReference>
<evidence type="ECO:0000313" key="5">
    <source>
        <dbReference type="EMBL" id="AXF84609.1"/>
    </source>
</evidence>
<feature type="compositionally biased region" description="Polar residues" evidence="3">
    <location>
        <begin position="22"/>
        <end position="36"/>
    </location>
</feature>
<dbReference type="PROSITE" id="PS00092">
    <property type="entry name" value="N6_MTASE"/>
    <property type="match status" value="1"/>
</dbReference>
<dbReference type="EMBL" id="CP031124">
    <property type="protein sequence ID" value="AXF84609.1"/>
    <property type="molecule type" value="Genomic_DNA"/>
</dbReference>
<dbReference type="PANTHER" id="PTHR18895:SF74">
    <property type="entry name" value="MTRF1L RELEASE FACTOR GLUTAMINE METHYLTRANSFERASE"/>
    <property type="match status" value="1"/>
</dbReference>
<dbReference type="Gene3D" id="3.40.50.150">
    <property type="entry name" value="Vaccinia Virus protein VP39"/>
    <property type="match status" value="1"/>
</dbReference>
<feature type="compositionally biased region" description="Polar residues" evidence="3">
    <location>
        <begin position="1"/>
        <end position="15"/>
    </location>
</feature>
<dbReference type="KEGG" id="hyf:DTO96_100318"/>
<dbReference type="AlphaFoldDB" id="A0A345D8C1"/>
<dbReference type="Pfam" id="PF05175">
    <property type="entry name" value="MTS"/>
    <property type="match status" value="1"/>
</dbReference>
<dbReference type="GO" id="GO:0032259">
    <property type="term" value="P:methylation"/>
    <property type="evidence" value="ECO:0007669"/>
    <property type="project" value="UniProtKB-KW"/>
</dbReference>
<keyword evidence="1 5" id="KW-0489">Methyltransferase</keyword>
<dbReference type="EC" id="2.1.1.223" evidence="5"/>
<accession>A0A345D8C1</accession>
<sequence length="390" mass="43150">MTDHSSSAPTHSDTSPLIHWLENSNPHSASWRSENGSPPPKRVVLADDTLNADVAYRLACEGTALLWRGDYQNARQLLQALGRRIDKKPKKNKAATAPISAKDAFNLHRQAQAQRARVLGMLLLPLNMDYSIPLRRAPDVHAACVEAYGTTDSDAVVSLREILGLIGAHEWRKKGVDVPATGGRIHPYYGVFSPVRGEYIELVAQAPLPSKTLAFDIGTGTGVLAAVLAKRGVQHIVATDLNPRALDCASENMNRLGFAYQVEFQQTDLFPEGRAPLIVCNPPWLPARPNAAIEYALYDFNSLMLKGFLNGLRQHLTDDGEAWLILSDLAEHLGLRTREELLSWFTHAGASVIDRHDARPKHGKAFDRDDPLHQARSKEVTSLWRLSLQH</sequence>
<dbReference type="InterPro" id="IPR050320">
    <property type="entry name" value="N5-glutamine_MTase"/>
</dbReference>
<evidence type="ECO:0000259" key="4">
    <source>
        <dbReference type="Pfam" id="PF05175"/>
    </source>
</evidence>
<gene>
    <name evidence="5" type="primary">yfiC</name>
    <name evidence="5" type="ORF">DTO96_100318</name>
</gene>
<keyword evidence="5" id="KW-0808">Transferase</keyword>
<keyword evidence="2" id="KW-0949">S-adenosyl-L-methionine</keyword>
<dbReference type="OrthoDB" id="267914at2"/>
<dbReference type="InterPro" id="IPR029063">
    <property type="entry name" value="SAM-dependent_MTases_sf"/>
</dbReference>
<reference evidence="6" key="1">
    <citation type="submission" date="2018-07" db="EMBL/GenBank/DDBJ databases">
        <authorList>
            <person name="Kim H."/>
        </authorList>
    </citation>
    <scope>NUCLEOTIDE SEQUENCE [LARGE SCALE GENOMIC DNA]</scope>
    <source>
        <strain evidence="6">F02</strain>
    </source>
</reference>
<evidence type="ECO:0000256" key="2">
    <source>
        <dbReference type="ARBA" id="ARBA00022691"/>
    </source>
</evidence>
<dbReference type="RefSeq" id="WP_114561890.1">
    <property type="nucleotide sequence ID" value="NZ_CP031124.1"/>
</dbReference>
<evidence type="ECO:0000256" key="1">
    <source>
        <dbReference type="ARBA" id="ARBA00022603"/>
    </source>
</evidence>
<dbReference type="GO" id="GO:0036009">
    <property type="term" value="F:protein-glutamine N-methyltransferase activity"/>
    <property type="evidence" value="ECO:0007669"/>
    <property type="project" value="TreeGrafter"/>
</dbReference>
<name>A0A345D8C1_9BURK</name>
<feature type="domain" description="Methyltransferase small" evidence="4">
    <location>
        <begin position="211"/>
        <end position="326"/>
    </location>
</feature>
<evidence type="ECO:0000313" key="6">
    <source>
        <dbReference type="Proteomes" id="UP000252182"/>
    </source>
</evidence>
<dbReference type="InterPro" id="IPR007848">
    <property type="entry name" value="Small_mtfrase_dom"/>
</dbReference>
<dbReference type="SUPFAM" id="SSF53335">
    <property type="entry name" value="S-adenosyl-L-methionine-dependent methyltransferases"/>
    <property type="match status" value="1"/>
</dbReference>
<dbReference type="PANTHER" id="PTHR18895">
    <property type="entry name" value="HEMK METHYLTRANSFERASE"/>
    <property type="match status" value="1"/>
</dbReference>
<protein>
    <submittedName>
        <fullName evidence="5">tRNA1(Val) (Adenine(37)-N6)-methyltransferase</fullName>
        <ecNumber evidence="5">2.1.1.223</ecNumber>
    </submittedName>
</protein>
<dbReference type="InterPro" id="IPR002052">
    <property type="entry name" value="DNA_methylase_N6_adenine_CS"/>
</dbReference>
<feature type="region of interest" description="Disordered" evidence="3">
    <location>
        <begin position="1"/>
        <end position="40"/>
    </location>
</feature>
<keyword evidence="6" id="KW-1185">Reference proteome</keyword>
<proteinExistence type="predicted"/>
<evidence type="ECO:0000256" key="3">
    <source>
        <dbReference type="SAM" id="MobiDB-lite"/>
    </source>
</evidence>
<organism evidence="5 6">
    <name type="scientific">Ephemeroptericola cinctiostellae</name>
    <dbReference type="NCBI Taxonomy" id="2268024"/>
    <lineage>
        <taxon>Bacteria</taxon>
        <taxon>Pseudomonadati</taxon>
        <taxon>Pseudomonadota</taxon>
        <taxon>Betaproteobacteria</taxon>
        <taxon>Burkholderiales</taxon>
        <taxon>Burkholderiaceae</taxon>
        <taxon>Ephemeroptericola</taxon>
    </lineage>
</organism>